<dbReference type="EMBL" id="FOEG01000010">
    <property type="protein sequence ID" value="SEP11309.1"/>
    <property type="molecule type" value="Genomic_DNA"/>
</dbReference>
<dbReference type="CDD" id="cd07153">
    <property type="entry name" value="Fur_like"/>
    <property type="match status" value="1"/>
</dbReference>
<dbReference type="Proteomes" id="UP000199657">
    <property type="component" value="Unassembled WGS sequence"/>
</dbReference>
<keyword evidence="3" id="KW-1185">Reference proteome</keyword>
<keyword evidence="1" id="KW-0678">Repressor</keyword>
<evidence type="ECO:0000256" key="1">
    <source>
        <dbReference type="RuleBase" id="RU364037"/>
    </source>
</evidence>
<reference evidence="2 3" key="1">
    <citation type="submission" date="2016-10" db="EMBL/GenBank/DDBJ databases">
        <authorList>
            <person name="de Groot N.N."/>
        </authorList>
    </citation>
    <scope>NUCLEOTIDE SEQUENCE [LARGE SCALE GENOMIC DNA]</scope>
    <source>
        <strain evidence="2 3">CGMCC 1.6291</strain>
    </source>
</reference>
<dbReference type="InterPro" id="IPR002481">
    <property type="entry name" value="FUR"/>
</dbReference>
<dbReference type="GO" id="GO:0008270">
    <property type="term" value="F:zinc ion binding"/>
    <property type="evidence" value="ECO:0007669"/>
    <property type="project" value="TreeGrafter"/>
</dbReference>
<dbReference type="InterPro" id="IPR036390">
    <property type="entry name" value="WH_DNA-bd_sf"/>
</dbReference>
<keyword evidence="1" id="KW-0408">Iron</keyword>
<dbReference type="STRING" id="406100.SAMN04488052_11063"/>
<dbReference type="GO" id="GO:0045892">
    <property type="term" value="P:negative regulation of DNA-templated transcription"/>
    <property type="evidence" value="ECO:0007669"/>
    <property type="project" value="TreeGrafter"/>
</dbReference>
<keyword evidence="1" id="KW-0479">Metal-binding</keyword>
<keyword evidence="1" id="KW-0238">DNA-binding</keyword>
<comment type="subunit">
    <text evidence="1">Homodimer.</text>
</comment>
<accession>A0A1H8V7F1</accession>
<dbReference type="Pfam" id="PF01475">
    <property type="entry name" value="FUR"/>
    <property type="match status" value="1"/>
</dbReference>
<dbReference type="GO" id="GO:0000976">
    <property type="term" value="F:transcription cis-regulatory region binding"/>
    <property type="evidence" value="ECO:0007669"/>
    <property type="project" value="TreeGrafter"/>
</dbReference>
<dbReference type="GO" id="GO:1900376">
    <property type="term" value="P:regulation of secondary metabolite biosynthetic process"/>
    <property type="evidence" value="ECO:0007669"/>
    <property type="project" value="TreeGrafter"/>
</dbReference>
<keyword evidence="1" id="KW-0804">Transcription</keyword>
<gene>
    <name evidence="1" type="primary">fur</name>
    <name evidence="2" type="ORF">SAMN04488052_11063</name>
</gene>
<dbReference type="AlphaFoldDB" id="A0A1H8V7F1"/>
<dbReference type="PANTHER" id="PTHR33202:SF8">
    <property type="entry name" value="PEROXIDE-RESPONSIVE REPRESSOR PERR"/>
    <property type="match status" value="1"/>
</dbReference>
<comment type="subcellular location">
    <subcellularLocation>
        <location evidence="1">Cytoplasm</location>
    </subcellularLocation>
</comment>
<name>A0A1H8V7F1_9GAMM</name>
<protein>
    <recommendedName>
        <fullName evidence="1">Ferric uptake regulation protein</fullName>
    </recommendedName>
</protein>
<keyword evidence="1" id="KW-0862">Zinc</keyword>
<dbReference type="GO" id="GO:0005737">
    <property type="term" value="C:cytoplasm"/>
    <property type="evidence" value="ECO:0007669"/>
    <property type="project" value="UniProtKB-SubCell"/>
</dbReference>
<comment type="similarity">
    <text evidence="1">Belongs to the Fur family.</text>
</comment>
<sequence>MLERFGIQPTQQRIDIAHMLFQRPQHLSADQVLAQVNATYGHVSKATVYNTLGLFVRHGLINEVLIEPDRTLYDSNTADHHHVYNMDTGELSDIPAGRLAIQGDLGLPEGTEVEGMEVVVRVRSRAAQSADR</sequence>
<evidence type="ECO:0000313" key="3">
    <source>
        <dbReference type="Proteomes" id="UP000199657"/>
    </source>
</evidence>
<dbReference type="Gene3D" id="1.10.10.10">
    <property type="entry name" value="Winged helix-like DNA-binding domain superfamily/Winged helix DNA-binding domain"/>
    <property type="match status" value="1"/>
</dbReference>
<organism evidence="2 3">
    <name type="scientific">Aquisalimonas asiatica</name>
    <dbReference type="NCBI Taxonomy" id="406100"/>
    <lineage>
        <taxon>Bacteria</taxon>
        <taxon>Pseudomonadati</taxon>
        <taxon>Pseudomonadota</taxon>
        <taxon>Gammaproteobacteria</taxon>
        <taxon>Chromatiales</taxon>
        <taxon>Ectothiorhodospiraceae</taxon>
        <taxon>Aquisalimonas</taxon>
    </lineage>
</organism>
<evidence type="ECO:0000313" key="2">
    <source>
        <dbReference type="EMBL" id="SEP11309.1"/>
    </source>
</evidence>
<dbReference type="PANTHER" id="PTHR33202">
    <property type="entry name" value="ZINC UPTAKE REGULATION PROTEIN"/>
    <property type="match status" value="1"/>
</dbReference>
<dbReference type="InterPro" id="IPR036388">
    <property type="entry name" value="WH-like_DNA-bd_sf"/>
</dbReference>
<dbReference type="GO" id="GO:0003700">
    <property type="term" value="F:DNA-binding transcription factor activity"/>
    <property type="evidence" value="ECO:0007669"/>
    <property type="project" value="UniProtKB-UniRule"/>
</dbReference>
<keyword evidence="1" id="KW-0805">Transcription regulation</keyword>
<proteinExistence type="inferred from homology"/>
<dbReference type="SUPFAM" id="SSF46785">
    <property type="entry name" value="Winged helix' DNA-binding domain"/>
    <property type="match status" value="1"/>
</dbReference>
<keyword evidence="1" id="KW-0963">Cytoplasm</keyword>